<keyword evidence="2" id="KW-0663">Pyridoxal phosphate</keyword>
<reference evidence="3 4" key="1">
    <citation type="submission" date="2024-06" db="EMBL/GenBank/DDBJ databases">
        <title>Genomic Encyclopedia of Type Strains, Phase IV (KMG-IV): sequencing the most valuable type-strain genomes for metagenomic binning, comparative biology and taxonomic classification.</title>
        <authorList>
            <person name="Goeker M."/>
        </authorList>
    </citation>
    <scope>NUCLEOTIDE SEQUENCE [LARGE SCALE GENOMIC DNA]</scope>
    <source>
        <strain evidence="3 4">DSM 29846</strain>
    </source>
</reference>
<dbReference type="InterPro" id="IPR015421">
    <property type="entry name" value="PyrdxlP-dep_Trfase_major"/>
</dbReference>
<dbReference type="EMBL" id="JBEPLM010000001">
    <property type="protein sequence ID" value="MET3591294.1"/>
    <property type="molecule type" value="Genomic_DNA"/>
</dbReference>
<keyword evidence="4" id="KW-1185">Reference proteome</keyword>
<dbReference type="Gene3D" id="3.90.1150.10">
    <property type="entry name" value="Aspartate Aminotransferase, domain 1"/>
    <property type="match status" value="1"/>
</dbReference>
<dbReference type="PANTHER" id="PTHR30244:SF34">
    <property type="entry name" value="DTDP-4-AMINO-4,6-DIDEOXYGALACTOSE TRANSAMINASE"/>
    <property type="match status" value="1"/>
</dbReference>
<dbReference type="InterPro" id="IPR015424">
    <property type="entry name" value="PyrdxlP-dep_Trfase"/>
</dbReference>
<dbReference type="SUPFAM" id="SSF53383">
    <property type="entry name" value="PLP-dependent transferases"/>
    <property type="match status" value="1"/>
</dbReference>
<dbReference type="Proteomes" id="UP001549036">
    <property type="component" value="Unassembled WGS sequence"/>
</dbReference>
<dbReference type="Gene3D" id="3.40.640.10">
    <property type="entry name" value="Type I PLP-dependent aspartate aminotransferase-like (Major domain)"/>
    <property type="match status" value="1"/>
</dbReference>
<evidence type="ECO:0000256" key="1">
    <source>
        <dbReference type="ARBA" id="ARBA00037999"/>
    </source>
</evidence>
<dbReference type="InterPro" id="IPR000653">
    <property type="entry name" value="DegT/StrS_aminotransferase"/>
</dbReference>
<comment type="caution">
    <text evidence="3">The sequence shown here is derived from an EMBL/GenBank/DDBJ whole genome shotgun (WGS) entry which is preliminary data.</text>
</comment>
<dbReference type="EC" id="2.6.1.102" evidence="3"/>
<dbReference type="PANTHER" id="PTHR30244">
    <property type="entry name" value="TRANSAMINASE"/>
    <property type="match status" value="1"/>
</dbReference>
<comment type="similarity">
    <text evidence="1 2">Belongs to the DegT/DnrJ/EryC1 family.</text>
</comment>
<keyword evidence="3" id="KW-0808">Transferase</keyword>
<dbReference type="PIRSF" id="PIRSF000390">
    <property type="entry name" value="PLP_StrS"/>
    <property type="match status" value="1"/>
</dbReference>
<dbReference type="CDD" id="cd00616">
    <property type="entry name" value="AHBA_syn"/>
    <property type="match status" value="1"/>
</dbReference>
<evidence type="ECO:0000313" key="3">
    <source>
        <dbReference type="EMBL" id="MET3591294.1"/>
    </source>
</evidence>
<keyword evidence="3" id="KW-0032">Aminotransferase</keyword>
<proteinExistence type="inferred from homology"/>
<protein>
    <submittedName>
        <fullName evidence="3">Perosamine synthetase</fullName>
        <ecNumber evidence="3">2.6.1.102</ecNumber>
    </submittedName>
</protein>
<sequence length="393" mass="43410">MKTSKARNESSCLGNMVINPLFAQNKNMSRIPVYEPLLGGNVSAYVNECLTTGWISSRGAFISRFENAFAQYVGASHATSVANGTVALHLALDALGIGAGDEVIVPSFTYIASVNTILQTGATPVYVDSLQDTLQVDPQAIRNAITPKTRAVMAVHLYGHPCDMDAISTLCRDHDLLLVEDCAEGFGTRWKGQHVGTFGDVATFSFFGNKTITTGEGGMVLARSADVMDKCRRLKSQGVSPNREYWHDMLAYNYRMTNIQAAIGLAQLEVAEEIIKRKQQIAEVYRTRLSGLPLRTHDPIGDVIHSHWMCSIVVDRTEDRDRLRAHLADNEIETRPFFPLASHMPHCHSDQVFPNGDSVSKRGINLPSYPGLTEEQLDRICSSITGYFENRSR</sequence>
<dbReference type="GO" id="GO:0102933">
    <property type="term" value="F:GDP-4-dehydro-6-deoxy-D-mannose-4-aminotransferase activity"/>
    <property type="evidence" value="ECO:0007669"/>
    <property type="project" value="UniProtKB-EC"/>
</dbReference>
<dbReference type="Pfam" id="PF01041">
    <property type="entry name" value="DegT_DnrJ_EryC1"/>
    <property type="match status" value="1"/>
</dbReference>
<evidence type="ECO:0000256" key="2">
    <source>
        <dbReference type="RuleBase" id="RU004508"/>
    </source>
</evidence>
<name>A0ABV2HLJ8_9HYPH</name>
<dbReference type="InterPro" id="IPR015422">
    <property type="entry name" value="PyrdxlP-dep_Trfase_small"/>
</dbReference>
<organism evidence="3 4">
    <name type="scientific">Mesorhizobium shonense</name>
    <dbReference type="NCBI Taxonomy" id="1209948"/>
    <lineage>
        <taxon>Bacteria</taxon>
        <taxon>Pseudomonadati</taxon>
        <taxon>Pseudomonadota</taxon>
        <taxon>Alphaproteobacteria</taxon>
        <taxon>Hyphomicrobiales</taxon>
        <taxon>Phyllobacteriaceae</taxon>
        <taxon>Mesorhizobium</taxon>
    </lineage>
</organism>
<evidence type="ECO:0000313" key="4">
    <source>
        <dbReference type="Proteomes" id="UP001549036"/>
    </source>
</evidence>
<accession>A0ABV2HLJ8</accession>
<gene>
    <name evidence="3" type="ORF">ABID26_000673</name>
</gene>